<feature type="transmembrane region" description="Helical" evidence="5">
    <location>
        <begin position="316"/>
        <end position="334"/>
    </location>
</feature>
<dbReference type="RefSeq" id="WP_076462503.1">
    <property type="nucleotide sequence ID" value="NZ_FTMN01000003.1"/>
</dbReference>
<dbReference type="EMBL" id="FTMN01000003">
    <property type="protein sequence ID" value="SIQ28432.1"/>
    <property type="molecule type" value="Genomic_DNA"/>
</dbReference>
<organism evidence="8 9">
    <name type="scientific">Marinobacterium stanieri</name>
    <dbReference type="NCBI Taxonomy" id="49186"/>
    <lineage>
        <taxon>Bacteria</taxon>
        <taxon>Pseudomonadati</taxon>
        <taxon>Pseudomonadota</taxon>
        <taxon>Gammaproteobacteria</taxon>
        <taxon>Oceanospirillales</taxon>
        <taxon>Oceanospirillaceae</taxon>
        <taxon>Marinobacterium</taxon>
    </lineage>
</organism>
<evidence type="ECO:0000256" key="1">
    <source>
        <dbReference type="ARBA" id="ARBA00010075"/>
    </source>
</evidence>
<dbReference type="Proteomes" id="UP000186895">
    <property type="component" value="Unassembled WGS sequence"/>
</dbReference>
<comment type="similarity">
    <text evidence="1">Belongs to the transposase 11 family.</text>
</comment>
<dbReference type="STRING" id="49186.SAMN05421647_103346"/>
<dbReference type="GO" id="GO:0003677">
    <property type="term" value="F:DNA binding"/>
    <property type="evidence" value="ECO:0007669"/>
    <property type="project" value="UniProtKB-KW"/>
</dbReference>
<feature type="domain" description="DUF4372" evidence="7">
    <location>
        <begin position="3"/>
        <end position="76"/>
    </location>
</feature>
<keyword evidence="3" id="KW-0238">DNA-binding</keyword>
<evidence type="ECO:0000256" key="2">
    <source>
        <dbReference type="ARBA" id="ARBA00022578"/>
    </source>
</evidence>
<accession>A0A1N6RIA5</accession>
<evidence type="ECO:0000259" key="7">
    <source>
        <dbReference type="Pfam" id="PF14294"/>
    </source>
</evidence>
<dbReference type="SUPFAM" id="SSF53098">
    <property type="entry name" value="Ribonuclease H-like"/>
    <property type="match status" value="1"/>
</dbReference>
<evidence type="ECO:0000256" key="4">
    <source>
        <dbReference type="ARBA" id="ARBA00023172"/>
    </source>
</evidence>
<dbReference type="GO" id="GO:0006313">
    <property type="term" value="P:DNA transposition"/>
    <property type="evidence" value="ECO:0007669"/>
    <property type="project" value="InterPro"/>
</dbReference>
<dbReference type="Pfam" id="PF01609">
    <property type="entry name" value="DDE_Tnp_1"/>
    <property type="match status" value="1"/>
</dbReference>
<dbReference type="GO" id="GO:0004803">
    <property type="term" value="F:transposase activity"/>
    <property type="evidence" value="ECO:0007669"/>
    <property type="project" value="InterPro"/>
</dbReference>
<dbReference type="InterPro" id="IPR002559">
    <property type="entry name" value="Transposase_11"/>
</dbReference>
<keyword evidence="2" id="KW-0815">Transposition</keyword>
<evidence type="ECO:0000313" key="9">
    <source>
        <dbReference type="Proteomes" id="UP000186895"/>
    </source>
</evidence>
<proteinExistence type="inferred from homology"/>
<dbReference type="NCBIfam" id="NF033592">
    <property type="entry name" value="transpos_IS4_1"/>
    <property type="match status" value="1"/>
</dbReference>
<dbReference type="PANTHER" id="PTHR33258">
    <property type="entry name" value="TRANSPOSASE INSL FOR INSERTION SEQUENCE ELEMENT IS186A-RELATED"/>
    <property type="match status" value="1"/>
</dbReference>
<dbReference type="PANTHER" id="PTHR33258:SF1">
    <property type="entry name" value="TRANSPOSASE INSL FOR INSERTION SEQUENCE ELEMENT IS186A-RELATED"/>
    <property type="match status" value="1"/>
</dbReference>
<gene>
    <name evidence="8" type="ORF">SAMN05421647_103346</name>
</gene>
<reference evidence="8 9" key="1">
    <citation type="submission" date="2017-01" db="EMBL/GenBank/DDBJ databases">
        <authorList>
            <person name="Mah S.A."/>
            <person name="Swanson W.J."/>
            <person name="Moy G.W."/>
            <person name="Vacquier V.D."/>
        </authorList>
    </citation>
    <scope>NUCLEOTIDE SEQUENCE [LARGE SCALE GENOMIC DNA]</scope>
    <source>
        <strain evidence="8 9">DSM 7027</strain>
    </source>
</reference>
<keyword evidence="5" id="KW-0472">Membrane</keyword>
<sequence>MSHHNTAFHQLLQPLSRHDFERTAREHHVGQKLRSASRWDQFIGIAMSQISGRQSLRDIESSLASQRHKLYHLGAKPIARSTLARLNEQQPAELYEAVFYKLLQRCSVRSNAHKFRFKNPLYSLDASTIDLSLNIFPWAKIHQSKAGVKLHTGLNNASLIPEFVALSDGREGDLIQGRQFTFPAGSIVAFDKGYVDYRWYGELTKQKVSFVTRLRPKAVYQVQKSNPVRAKTSVEYDQVIELSSQHAQKQGAPTLRLVGYNCPESGKHFRFITNNFKLAAMTIAAIYKDRWQVELFFKALKQNLKIKAFLGNSKNAVLTQIWIAMICYLLLSFARHSARQGWSVQRIMRTLQVSLFERMPLWALLNPPPLKPEKRDPQMRIPL</sequence>
<evidence type="ECO:0000259" key="6">
    <source>
        <dbReference type="Pfam" id="PF01609"/>
    </source>
</evidence>
<keyword evidence="9" id="KW-1185">Reference proteome</keyword>
<name>A0A1N6RIA5_9GAMM</name>
<dbReference type="InterPro" id="IPR025399">
    <property type="entry name" value="DUF4372"/>
</dbReference>
<protein>
    <submittedName>
        <fullName evidence="8">IS4 transposase</fullName>
    </submittedName>
</protein>
<dbReference type="Gene3D" id="3.90.350.10">
    <property type="entry name" value="Transposase Inhibitor Protein From Tn5, Chain A, domain 1"/>
    <property type="match status" value="1"/>
</dbReference>
<keyword evidence="5" id="KW-1133">Transmembrane helix</keyword>
<keyword evidence="5" id="KW-0812">Transmembrane</keyword>
<dbReference type="InterPro" id="IPR012337">
    <property type="entry name" value="RNaseH-like_sf"/>
</dbReference>
<evidence type="ECO:0000256" key="5">
    <source>
        <dbReference type="SAM" id="Phobius"/>
    </source>
</evidence>
<evidence type="ECO:0000313" key="8">
    <source>
        <dbReference type="EMBL" id="SIQ28432.1"/>
    </source>
</evidence>
<feature type="domain" description="Transposase IS4-like" evidence="6">
    <location>
        <begin position="125"/>
        <end position="330"/>
    </location>
</feature>
<dbReference type="InterPro" id="IPR047952">
    <property type="entry name" value="Transpos_IS4"/>
</dbReference>
<keyword evidence="4" id="KW-0233">DNA recombination</keyword>
<dbReference type="Pfam" id="PF14294">
    <property type="entry name" value="DUF4372"/>
    <property type="match status" value="1"/>
</dbReference>
<dbReference type="AlphaFoldDB" id="A0A1N6RIA5"/>
<evidence type="ECO:0000256" key="3">
    <source>
        <dbReference type="ARBA" id="ARBA00023125"/>
    </source>
</evidence>